<dbReference type="AlphaFoldDB" id="A0A2U1A6X2"/>
<organism evidence="2 3">
    <name type="scientific">Victivallis vadensis</name>
    <dbReference type="NCBI Taxonomy" id="172901"/>
    <lineage>
        <taxon>Bacteria</taxon>
        <taxon>Pseudomonadati</taxon>
        <taxon>Lentisphaerota</taxon>
        <taxon>Lentisphaeria</taxon>
        <taxon>Victivallales</taxon>
        <taxon>Victivallaceae</taxon>
        <taxon>Victivallis</taxon>
    </lineage>
</organism>
<keyword evidence="2" id="KW-0540">Nuclease</keyword>
<keyword evidence="3" id="KW-1185">Reference proteome</keyword>
<evidence type="ECO:0000313" key="3">
    <source>
        <dbReference type="Proteomes" id="UP000245959"/>
    </source>
</evidence>
<name>A0A2U1A6X2_9BACT</name>
<evidence type="ECO:0000313" key="2">
    <source>
        <dbReference type="EMBL" id="PVY27807.1"/>
    </source>
</evidence>
<keyword evidence="2" id="KW-0378">Hydrolase</keyword>
<comment type="caution">
    <text evidence="2">The sequence shown here is derived from an EMBL/GenBank/DDBJ whole genome shotgun (WGS) entry which is preliminary data.</text>
</comment>
<dbReference type="SUPFAM" id="SSF53098">
    <property type="entry name" value="Ribonuclease H-like"/>
    <property type="match status" value="1"/>
</dbReference>
<dbReference type="InterPro" id="IPR012337">
    <property type="entry name" value="RNaseH-like_sf"/>
</dbReference>
<gene>
    <name evidence="2" type="ORF">C8D82_1771</name>
</gene>
<feature type="domain" description="Transposase IS701-like DDE" evidence="1">
    <location>
        <begin position="56"/>
        <end position="268"/>
    </location>
</feature>
<evidence type="ECO:0000259" key="1">
    <source>
        <dbReference type="Pfam" id="PF13546"/>
    </source>
</evidence>
<dbReference type="Proteomes" id="UP000245959">
    <property type="component" value="Unassembled WGS sequence"/>
</dbReference>
<keyword evidence="2" id="KW-0255">Endonuclease</keyword>
<dbReference type="Pfam" id="PF13546">
    <property type="entry name" value="DDE_5"/>
    <property type="match status" value="1"/>
</dbReference>
<dbReference type="InterPro" id="IPR038721">
    <property type="entry name" value="IS701-like_DDE_dom"/>
</dbReference>
<sequence>MKFNELLGKATNEIPFYRQPIFQIIIIGLVAGVQPGRISSIFRCFSNFIPSHFTLKRFYNFINSGKIPWRKLWDALLLELGDPSVDGRILLALDDELSPKTGKKIQDCATHFDHAAKMNSAKYIWGNCRVIVGLLRFIHHRWAFLPLAQGLYKPLAKKVKSSAKLPYAEWLKTKSGIAAQRIIGIAGKFTQNSILIVSDSWFCSAPLIKEVRAHISGSVHILSRLRVSAAIFDLPGPRVKKRGRAPRYGKRLPNVRELSSQLRNQARTAEIHVYGKEREISFSEIICMSKALKCRVKVIFVYYRNFAFPLVTTDLSLPAERMIEYYSARWKIESGFKEIKHEIGSLDSQCRNLSAVDNHFQLCLFATSIAWVYASKLPLAPPRRHPTRRSNAFAFADIRRKIASEISSSDIFAGCCRKSFSSHGFSACFSIFSVV</sequence>
<dbReference type="OrthoDB" id="8547135at2"/>
<accession>A0A2U1A6X2</accession>
<proteinExistence type="predicted"/>
<reference evidence="2 3" key="1">
    <citation type="submission" date="2018-04" db="EMBL/GenBank/DDBJ databases">
        <title>Genomic Encyclopedia of Type Strains, Phase IV (KMG-IV): sequencing the most valuable type-strain genomes for metagenomic binning, comparative biology and taxonomic classification.</title>
        <authorList>
            <person name="Goeker M."/>
        </authorList>
    </citation>
    <scope>NUCLEOTIDE SEQUENCE [LARGE SCALE GENOMIC DNA]</scope>
    <source>
        <strain evidence="2 3">DSM 14823</strain>
    </source>
</reference>
<dbReference type="GO" id="GO:0004519">
    <property type="term" value="F:endonuclease activity"/>
    <property type="evidence" value="ECO:0007669"/>
    <property type="project" value="UniProtKB-KW"/>
</dbReference>
<protein>
    <submittedName>
        <fullName evidence="2">DDE superfamily endonuclease</fullName>
    </submittedName>
</protein>
<dbReference type="EMBL" id="QEKH01000077">
    <property type="protein sequence ID" value="PVY27807.1"/>
    <property type="molecule type" value="Genomic_DNA"/>
</dbReference>